<evidence type="ECO:0000313" key="3">
    <source>
        <dbReference type="Proteomes" id="UP000704712"/>
    </source>
</evidence>
<keyword evidence="1" id="KW-0472">Membrane</keyword>
<accession>A0A8S9TIE3</accession>
<dbReference type="EMBL" id="JAACNO010003240">
    <property type="protein sequence ID" value="KAF4127603.1"/>
    <property type="molecule type" value="Genomic_DNA"/>
</dbReference>
<comment type="caution">
    <text evidence="2">The sequence shown here is derived from an EMBL/GenBank/DDBJ whole genome shotgun (WGS) entry which is preliminary data.</text>
</comment>
<organism evidence="2 3">
    <name type="scientific">Phytophthora infestans</name>
    <name type="common">Potato late blight agent</name>
    <name type="synonym">Botrytis infestans</name>
    <dbReference type="NCBI Taxonomy" id="4787"/>
    <lineage>
        <taxon>Eukaryota</taxon>
        <taxon>Sar</taxon>
        <taxon>Stramenopiles</taxon>
        <taxon>Oomycota</taxon>
        <taxon>Peronosporomycetes</taxon>
        <taxon>Peronosporales</taxon>
        <taxon>Peronosporaceae</taxon>
        <taxon>Phytophthora</taxon>
    </lineage>
</organism>
<name>A0A8S9TIE3_PHYIN</name>
<dbReference type="Proteomes" id="UP000704712">
    <property type="component" value="Unassembled WGS sequence"/>
</dbReference>
<proteinExistence type="predicted"/>
<keyword evidence="1" id="KW-0812">Transmembrane</keyword>
<evidence type="ECO:0000313" key="2">
    <source>
        <dbReference type="EMBL" id="KAF4127603.1"/>
    </source>
</evidence>
<reference evidence="2" key="1">
    <citation type="submission" date="2020-03" db="EMBL/GenBank/DDBJ databases">
        <title>Hybrid Assembly of Korean Phytophthora infestans isolates.</title>
        <authorList>
            <person name="Prokchorchik M."/>
            <person name="Lee Y."/>
            <person name="Seo J."/>
            <person name="Cho J.-H."/>
            <person name="Park Y.-E."/>
            <person name="Jang D.-C."/>
            <person name="Im J.-S."/>
            <person name="Choi J.-G."/>
            <person name="Park H.-J."/>
            <person name="Lee G.-B."/>
            <person name="Lee Y.-G."/>
            <person name="Hong S.-Y."/>
            <person name="Cho K."/>
            <person name="Sohn K.H."/>
        </authorList>
    </citation>
    <scope>NUCLEOTIDE SEQUENCE</scope>
    <source>
        <strain evidence="2">KR_2_A2</strain>
    </source>
</reference>
<sequence length="140" mass="15646">MRDLAATLSQNDDDDQVSDLYTASVANGILALGLAIYNTRQWFSIYSDACCQMSESQYMHQLRSFVKNVEPKGTDKMPSVDLSVKVDSEEVLNESRTEKIFMTGRSSGTNCVSSNFVFLRQASKAFLRQASKAQRKAEKP</sequence>
<dbReference type="AlphaFoldDB" id="A0A8S9TIE3"/>
<protein>
    <submittedName>
        <fullName evidence="2">Uncharacterized protein</fullName>
    </submittedName>
</protein>
<gene>
    <name evidence="2" type="ORF">GN958_ATG23176</name>
</gene>
<evidence type="ECO:0000256" key="1">
    <source>
        <dbReference type="SAM" id="Phobius"/>
    </source>
</evidence>
<feature type="transmembrane region" description="Helical" evidence="1">
    <location>
        <begin position="20"/>
        <end position="37"/>
    </location>
</feature>
<keyword evidence="1" id="KW-1133">Transmembrane helix</keyword>